<dbReference type="InterPro" id="IPR011010">
    <property type="entry name" value="DNA_brk_join_enz"/>
</dbReference>
<evidence type="ECO:0000259" key="3">
    <source>
        <dbReference type="Pfam" id="PF17293"/>
    </source>
</evidence>
<reference evidence="4" key="1">
    <citation type="submission" date="2020-09" db="EMBL/GenBank/DDBJ databases">
        <authorList>
            <person name="Kim M.K."/>
        </authorList>
    </citation>
    <scope>NUCLEOTIDE SEQUENCE</scope>
    <source>
        <strain evidence="4">BT704</strain>
    </source>
</reference>
<dbReference type="GO" id="GO:0003677">
    <property type="term" value="F:DNA binding"/>
    <property type="evidence" value="ECO:0007669"/>
    <property type="project" value="UniProtKB-KW"/>
</dbReference>
<dbReference type="Gene3D" id="1.10.443.10">
    <property type="entry name" value="Intergrase catalytic core"/>
    <property type="match status" value="1"/>
</dbReference>
<protein>
    <submittedName>
        <fullName evidence="4">Phage integrase SAM-like domain-containing protein</fullName>
    </submittedName>
</protein>
<proteinExistence type="predicted"/>
<dbReference type="EMBL" id="JACXAA010000018">
    <property type="protein sequence ID" value="MBD2757165.1"/>
    <property type="molecule type" value="Genomic_DNA"/>
</dbReference>
<gene>
    <name evidence="4" type="ORF">IC230_30090</name>
</gene>
<dbReference type="SUPFAM" id="SSF56349">
    <property type="entry name" value="DNA breaking-rejoining enzymes"/>
    <property type="match status" value="1"/>
</dbReference>
<dbReference type="RefSeq" id="WP_191042790.1">
    <property type="nucleotide sequence ID" value="NZ_JACXAA010000018.1"/>
</dbReference>
<sequence>MSNQPAYYSIHRVRFEFRKSRATDSLYEKGSIYAYIKVEGQGIERTATGIRATREDWKNRTAPRQSQAAKELNEQLVLWENSIKSAARTLTERGEPITAQELMAEKSYAKQPLLTIEEVMDKYIAYKKQLIDPDEAIRREPGQISFTTFRTYGIRRKWLSQYLKAKHNPKLPIHKVDAQFVEAYHFYLKCLPQMGTAFASKCAKLLTEVYNWAKLTGLIRTYHTLGFRGASGAEKPPYNLTEEEVCRIEALAYLTPDQMKVRDGWLLARELCLHHSDYKALRVEHFSRDSHGRLILEKYRTKQEAGRGIKIVCYVSARAERIWNRYGQKISTRRSDVHIGRVLKEIGKSAELDRPLTFGHARDSGIFRLVAAGCSDAQIKMAAGWTSTKQLIRYVNHDRRLLEAMANPMDPAPEQRAPEPTRHPFIQIHRTA</sequence>
<dbReference type="Pfam" id="PF17293">
    <property type="entry name" value="Arm-DNA-bind_5"/>
    <property type="match status" value="1"/>
</dbReference>
<organism evidence="4 5">
    <name type="scientific">Spirosoma validum</name>
    <dbReference type="NCBI Taxonomy" id="2771355"/>
    <lineage>
        <taxon>Bacteria</taxon>
        <taxon>Pseudomonadati</taxon>
        <taxon>Bacteroidota</taxon>
        <taxon>Cytophagia</taxon>
        <taxon>Cytophagales</taxon>
        <taxon>Cytophagaceae</taxon>
        <taxon>Spirosoma</taxon>
    </lineage>
</organism>
<dbReference type="InterPro" id="IPR035386">
    <property type="entry name" value="Arm-DNA-bind_5"/>
</dbReference>
<keyword evidence="5" id="KW-1185">Reference proteome</keyword>
<keyword evidence="2" id="KW-0233">DNA recombination</keyword>
<dbReference type="InterPro" id="IPR013762">
    <property type="entry name" value="Integrase-like_cat_sf"/>
</dbReference>
<accession>A0A927GH05</accession>
<evidence type="ECO:0000256" key="2">
    <source>
        <dbReference type="ARBA" id="ARBA00023172"/>
    </source>
</evidence>
<evidence type="ECO:0000256" key="1">
    <source>
        <dbReference type="ARBA" id="ARBA00023125"/>
    </source>
</evidence>
<dbReference type="Proteomes" id="UP000653797">
    <property type="component" value="Unassembled WGS sequence"/>
</dbReference>
<evidence type="ECO:0000313" key="4">
    <source>
        <dbReference type="EMBL" id="MBD2757165.1"/>
    </source>
</evidence>
<dbReference type="AlphaFoldDB" id="A0A927GH05"/>
<dbReference type="Gene3D" id="1.10.150.130">
    <property type="match status" value="1"/>
</dbReference>
<evidence type="ECO:0000313" key="5">
    <source>
        <dbReference type="Proteomes" id="UP000653797"/>
    </source>
</evidence>
<dbReference type="GO" id="GO:0015074">
    <property type="term" value="P:DNA integration"/>
    <property type="evidence" value="ECO:0007669"/>
    <property type="project" value="InterPro"/>
</dbReference>
<keyword evidence="1" id="KW-0238">DNA-binding</keyword>
<dbReference type="InterPro" id="IPR010998">
    <property type="entry name" value="Integrase_recombinase_N"/>
</dbReference>
<feature type="domain" description="Arm DNA-binding" evidence="3">
    <location>
        <begin position="31"/>
        <end position="102"/>
    </location>
</feature>
<name>A0A927GH05_9BACT</name>
<dbReference type="GO" id="GO:0006310">
    <property type="term" value="P:DNA recombination"/>
    <property type="evidence" value="ECO:0007669"/>
    <property type="project" value="UniProtKB-KW"/>
</dbReference>
<comment type="caution">
    <text evidence="4">The sequence shown here is derived from an EMBL/GenBank/DDBJ whole genome shotgun (WGS) entry which is preliminary data.</text>
</comment>